<dbReference type="PANTHER" id="PTHR43155">
    <property type="entry name" value="CYCLIC DI-GMP PHOSPHODIESTERASE PA4108-RELATED"/>
    <property type="match status" value="1"/>
</dbReference>
<accession>G8TYL6</accession>
<dbReference type="STRING" id="679936.Sulac_2816"/>
<keyword evidence="1" id="KW-0472">Membrane</keyword>
<dbReference type="InterPro" id="IPR006674">
    <property type="entry name" value="HD_domain"/>
</dbReference>
<feature type="domain" description="HD-GYP" evidence="3">
    <location>
        <begin position="122"/>
        <end position="317"/>
    </location>
</feature>
<dbReference type="InterPro" id="IPR006675">
    <property type="entry name" value="HDIG_dom"/>
</dbReference>
<feature type="transmembrane region" description="Helical" evidence="1">
    <location>
        <begin position="71"/>
        <end position="91"/>
    </location>
</feature>
<evidence type="ECO:0000313" key="4">
    <source>
        <dbReference type="EMBL" id="AEW06277.1"/>
    </source>
</evidence>
<reference evidence="5" key="1">
    <citation type="submission" date="2011-12" db="EMBL/GenBank/DDBJ databases">
        <title>The complete genome of chromosome of Sulfobacillus acidophilus DSM 10332.</title>
        <authorList>
            <person name="Lucas S."/>
            <person name="Han J."/>
            <person name="Lapidus A."/>
            <person name="Bruce D."/>
            <person name="Goodwin L."/>
            <person name="Pitluck S."/>
            <person name="Peters L."/>
            <person name="Kyrpides N."/>
            <person name="Mavromatis K."/>
            <person name="Ivanova N."/>
            <person name="Mikhailova N."/>
            <person name="Chertkov O."/>
            <person name="Saunders E."/>
            <person name="Detter J.C."/>
            <person name="Tapia R."/>
            <person name="Han C."/>
            <person name="Land M."/>
            <person name="Hauser L."/>
            <person name="Markowitz V."/>
            <person name="Cheng J.-F."/>
            <person name="Hugenholtz P."/>
            <person name="Woyke T."/>
            <person name="Wu D."/>
            <person name="Pukall R."/>
            <person name="Gehrich-Schroeter G."/>
            <person name="Schneider S."/>
            <person name="Klenk H.-P."/>
            <person name="Eisen J.A."/>
        </authorList>
    </citation>
    <scope>NUCLEOTIDE SEQUENCE [LARGE SCALE GENOMIC DNA]</scope>
    <source>
        <strain evidence="5">ATCC 700253 / DSM 10332 / NAL</strain>
    </source>
</reference>
<dbReference type="PROSITE" id="PS51832">
    <property type="entry name" value="HD_GYP"/>
    <property type="match status" value="1"/>
</dbReference>
<dbReference type="Proteomes" id="UP000005439">
    <property type="component" value="Chromosome"/>
</dbReference>
<dbReference type="EMBL" id="CP003179">
    <property type="protein sequence ID" value="AEW06277.1"/>
    <property type="molecule type" value="Genomic_DNA"/>
</dbReference>
<dbReference type="Pfam" id="PF13487">
    <property type="entry name" value="HD_5"/>
    <property type="match status" value="1"/>
</dbReference>
<dbReference type="SMART" id="SM00471">
    <property type="entry name" value="HDc"/>
    <property type="match status" value="1"/>
</dbReference>
<dbReference type="InterPro" id="IPR037522">
    <property type="entry name" value="HD_GYP_dom"/>
</dbReference>
<sequence length="352" mass="40125">MAFNRAQFAIVGWSSAKLFSYFGGDVNHLNLAHASVPLLISSIAAFLENLLLLAIAIAIKEERSLWEVIRVYFKWMLPSFWLMLPIGYLMAEVYHLSGPWPELIFLLPLAATRWWMVFIKRVRDMYNQSIRALLIGLDAKDPYTFGHSMRVGHYAAVLARFMKLPEDVVEQIRYAGMLHDIGKMATPDNILNKRGALDPWEREIIQRHPLLGSAMLSHVQLVGCARDWVLHHHERWDGTGYPDNLRAEEIPLETRIVSIVDAYDAMTSDRPYRRAMNHEEAVQEIGAEAGTQFDPIVVQKFIELCETVNLALDEGSGHGWDRTPAMSGEEIQQLREDEIRAFQAENPPDSST</sequence>
<evidence type="ECO:0000313" key="5">
    <source>
        <dbReference type="Proteomes" id="UP000005439"/>
    </source>
</evidence>
<feature type="domain" description="HD" evidence="2">
    <location>
        <begin position="144"/>
        <end position="266"/>
    </location>
</feature>
<feature type="transmembrane region" description="Helical" evidence="1">
    <location>
        <begin position="38"/>
        <end position="59"/>
    </location>
</feature>
<dbReference type="KEGG" id="sap:Sulac_2816"/>
<dbReference type="SUPFAM" id="SSF109604">
    <property type="entry name" value="HD-domain/PDEase-like"/>
    <property type="match status" value="1"/>
</dbReference>
<evidence type="ECO:0000256" key="1">
    <source>
        <dbReference type="SAM" id="Phobius"/>
    </source>
</evidence>
<dbReference type="AlphaFoldDB" id="G8TYL6"/>
<feature type="transmembrane region" description="Helical" evidence="1">
    <location>
        <begin position="103"/>
        <end position="119"/>
    </location>
</feature>
<evidence type="ECO:0000259" key="2">
    <source>
        <dbReference type="PROSITE" id="PS51831"/>
    </source>
</evidence>
<dbReference type="Gene3D" id="1.10.3210.10">
    <property type="entry name" value="Hypothetical protein af1432"/>
    <property type="match status" value="1"/>
</dbReference>
<keyword evidence="1" id="KW-0812">Transmembrane</keyword>
<protein>
    <submittedName>
        <fullName evidence="4">Metal dependent phosphohydrolase</fullName>
    </submittedName>
</protein>
<organism evidence="4 5">
    <name type="scientific">Sulfobacillus acidophilus (strain ATCC 700253 / DSM 10332 / NAL)</name>
    <dbReference type="NCBI Taxonomy" id="679936"/>
    <lineage>
        <taxon>Bacteria</taxon>
        <taxon>Bacillati</taxon>
        <taxon>Bacillota</taxon>
        <taxon>Clostridia</taxon>
        <taxon>Eubacteriales</taxon>
        <taxon>Clostridiales Family XVII. Incertae Sedis</taxon>
        <taxon>Sulfobacillus</taxon>
    </lineage>
</organism>
<evidence type="ECO:0000259" key="3">
    <source>
        <dbReference type="PROSITE" id="PS51832"/>
    </source>
</evidence>
<dbReference type="CDD" id="cd00077">
    <property type="entry name" value="HDc"/>
    <property type="match status" value="1"/>
</dbReference>
<reference evidence="4 5" key="2">
    <citation type="journal article" date="2012" name="Stand. Genomic Sci.">
        <title>Complete genome sequence of the moderately thermophilic mineral-sulfide-oxidizing firmicute Sulfobacillus acidophilus type strain (NAL(T)).</title>
        <authorList>
            <person name="Anderson I."/>
            <person name="Chertkov O."/>
            <person name="Chen A."/>
            <person name="Saunders E."/>
            <person name="Lapidus A."/>
            <person name="Nolan M."/>
            <person name="Lucas S."/>
            <person name="Hammon N."/>
            <person name="Deshpande S."/>
            <person name="Cheng J.F."/>
            <person name="Han C."/>
            <person name="Tapia R."/>
            <person name="Goodwin L.A."/>
            <person name="Pitluck S."/>
            <person name="Liolios K."/>
            <person name="Pagani I."/>
            <person name="Ivanova N."/>
            <person name="Mikhailova N."/>
            <person name="Pati A."/>
            <person name="Palaniappan K."/>
            <person name="Land M."/>
            <person name="Pan C."/>
            <person name="Rohde M."/>
            <person name="Pukall R."/>
            <person name="Goker M."/>
            <person name="Detter J.C."/>
            <person name="Woyke T."/>
            <person name="Bristow J."/>
            <person name="Eisen J.A."/>
            <person name="Markowitz V."/>
            <person name="Hugenholtz P."/>
            <person name="Kyrpides N.C."/>
            <person name="Klenk H.P."/>
            <person name="Mavromatis K."/>
        </authorList>
    </citation>
    <scope>NUCLEOTIDE SEQUENCE [LARGE SCALE GENOMIC DNA]</scope>
    <source>
        <strain evidence="5">ATCC 700253 / DSM 10332 / NAL</strain>
    </source>
</reference>
<gene>
    <name evidence="4" type="ordered locus">Sulac_2816</name>
</gene>
<dbReference type="PATRIC" id="fig|679936.5.peg.2909"/>
<dbReference type="NCBIfam" id="TIGR00277">
    <property type="entry name" value="HDIG"/>
    <property type="match status" value="1"/>
</dbReference>
<keyword evidence="5" id="KW-1185">Reference proteome</keyword>
<dbReference type="HOGENOM" id="CLU_787377_0_0_9"/>
<dbReference type="InterPro" id="IPR003607">
    <property type="entry name" value="HD/PDEase_dom"/>
</dbReference>
<proteinExistence type="predicted"/>
<keyword evidence="1" id="KW-1133">Transmembrane helix</keyword>
<dbReference type="PROSITE" id="PS51831">
    <property type="entry name" value="HD"/>
    <property type="match status" value="1"/>
</dbReference>
<name>G8TYL6_SULAD</name>
<dbReference type="PANTHER" id="PTHR43155:SF2">
    <property type="entry name" value="CYCLIC DI-GMP PHOSPHODIESTERASE PA4108"/>
    <property type="match status" value="1"/>
</dbReference>